<gene>
    <name evidence="1" type="ORF">GCK32_002218</name>
</gene>
<evidence type="ECO:0000313" key="2">
    <source>
        <dbReference type="Proteomes" id="UP001331761"/>
    </source>
</evidence>
<reference evidence="1 2" key="1">
    <citation type="submission" date="2019-10" db="EMBL/GenBank/DDBJ databases">
        <title>Assembly and Annotation for the nematode Trichostrongylus colubriformis.</title>
        <authorList>
            <person name="Martin J."/>
        </authorList>
    </citation>
    <scope>NUCLEOTIDE SEQUENCE [LARGE SCALE GENOMIC DNA]</scope>
    <source>
        <strain evidence="1">G859</strain>
        <tissue evidence="1">Whole worm</tissue>
    </source>
</reference>
<organism evidence="1 2">
    <name type="scientific">Trichostrongylus colubriformis</name>
    <name type="common">Black scour worm</name>
    <dbReference type="NCBI Taxonomy" id="6319"/>
    <lineage>
        <taxon>Eukaryota</taxon>
        <taxon>Metazoa</taxon>
        <taxon>Ecdysozoa</taxon>
        <taxon>Nematoda</taxon>
        <taxon>Chromadorea</taxon>
        <taxon>Rhabditida</taxon>
        <taxon>Rhabditina</taxon>
        <taxon>Rhabditomorpha</taxon>
        <taxon>Strongyloidea</taxon>
        <taxon>Trichostrongylidae</taxon>
        <taxon>Trichostrongylus</taxon>
    </lineage>
</organism>
<name>A0AAN8ISZ0_TRICO</name>
<keyword evidence="2" id="KW-1185">Reference proteome</keyword>
<comment type="caution">
    <text evidence="1">The sequence shown here is derived from an EMBL/GenBank/DDBJ whole genome shotgun (WGS) entry which is preliminary data.</text>
</comment>
<proteinExistence type="predicted"/>
<protein>
    <submittedName>
        <fullName evidence="1">Uncharacterized protein</fullName>
    </submittedName>
</protein>
<evidence type="ECO:0000313" key="1">
    <source>
        <dbReference type="EMBL" id="KAK5984811.1"/>
    </source>
</evidence>
<dbReference type="EMBL" id="WIXE01002438">
    <property type="protein sequence ID" value="KAK5984811.1"/>
    <property type="molecule type" value="Genomic_DNA"/>
</dbReference>
<dbReference type="AlphaFoldDB" id="A0AAN8ISZ0"/>
<sequence length="85" mass="9391">MPARHGRRSEHHCTDRSLFNTCCYWPIGQYLGPDNRFITADRLLQFVDSTRTGCQAKYPVIGLHLPAAAIRGGSGVPDSRTNACS</sequence>
<accession>A0AAN8ISZ0</accession>
<dbReference type="Proteomes" id="UP001331761">
    <property type="component" value="Unassembled WGS sequence"/>
</dbReference>